<evidence type="ECO:0000256" key="3">
    <source>
        <dbReference type="SAM" id="MobiDB-lite"/>
    </source>
</evidence>
<accession>A0A7X1F5B1</accession>
<keyword evidence="5" id="KW-0808">Transferase</keyword>
<gene>
    <name evidence="5" type="ORF">H7F49_03015</name>
</gene>
<dbReference type="CDD" id="cd00082">
    <property type="entry name" value="HisKA"/>
    <property type="match status" value="1"/>
</dbReference>
<name>A0A7X1F5B1_9SPHN</name>
<dbReference type="EC" id="2.7.13.3" evidence="2"/>
<reference evidence="5 6" key="1">
    <citation type="submission" date="2020-08" db="EMBL/GenBank/DDBJ databases">
        <title>The genome sequence of Novosphingobium flavum 4Y4.</title>
        <authorList>
            <person name="Liu Y."/>
        </authorList>
    </citation>
    <scope>NUCLEOTIDE SEQUENCE [LARGE SCALE GENOMIC DNA]</scope>
    <source>
        <strain evidence="5 6">4Y4</strain>
    </source>
</reference>
<dbReference type="Gene3D" id="1.10.287.130">
    <property type="match status" value="1"/>
</dbReference>
<comment type="catalytic activity">
    <reaction evidence="1">
        <text>ATP + protein L-histidine = ADP + protein N-phospho-L-histidine.</text>
        <dbReference type="EC" id="2.7.13.3"/>
    </reaction>
</comment>
<dbReference type="InterPro" id="IPR003661">
    <property type="entry name" value="HisK_dim/P_dom"/>
</dbReference>
<dbReference type="Pfam" id="PF00512">
    <property type="entry name" value="HisKA"/>
    <property type="match status" value="1"/>
</dbReference>
<keyword evidence="6" id="KW-1185">Reference proteome</keyword>
<dbReference type="AlphaFoldDB" id="A0A7X1F5B1"/>
<dbReference type="SUPFAM" id="SSF47384">
    <property type="entry name" value="Homodimeric domain of signal transducing histidine kinase"/>
    <property type="match status" value="1"/>
</dbReference>
<feature type="region of interest" description="Disordered" evidence="3">
    <location>
        <begin position="141"/>
        <end position="207"/>
    </location>
</feature>
<organism evidence="5 6">
    <name type="scientific">Novosphingobium aerophilum</name>
    <dbReference type="NCBI Taxonomy" id="2839843"/>
    <lineage>
        <taxon>Bacteria</taxon>
        <taxon>Pseudomonadati</taxon>
        <taxon>Pseudomonadota</taxon>
        <taxon>Alphaproteobacteria</taxon>
        <taxon>Sphingomonadales</taxon>
        <taxon>Sphingomonadaceae</taxon>
        <taxon>Novosphingobium</taxon>
    </lineage>
</organism>
<keyword evidence="5" id="KW-0418">Kinase</keyword>
<evidence type="ECO:0000256" key="1">
    <source>
        <dbReference type="ARBA" id="ARBA00000085"/>
    </source>
</evidence>
<comment type="caution">
    <text evidence="5">The sequence shown here is derived from an EMBL/GenBank/DDBJ whole genome shotgun (WGS) entry which is preliminary data.</text>
</comment>
<evidence type="ECO:0000313" key="6">
    <source>
        <dbReference type="Proteomes" id="UP000520156"/>
    </source>
</evidence>
<dbReference type="EMBL" id="JACLAU010000002">
    <property type="protein sequence ID" value="MBC2650665.1"/>
    <property type="molecule type" value="Genomic_DNA"/>
</dbReference>
<evidence type="ECO:0000256" key="2">
    <source>
        <dbReference type="ARBA" id="ARBA00012438"/>
    </source>
</evidence>
<feature type="domain" description="Signal transduction histidine kinase dimerisation/phosphoacceptor" evidence="4">
    <location>
        <begin position="373"/>
        <end position="440"/>
    </location>
</feature>
<feature type="compositionally biased region" description="Pro residues" evidence="3">
    <location>
        <begin position="190"/>
        <end position="206"/>
    </location>
</feature>
<dbReference type="InterPro" id="IPR036097">
    <property type="entry name" value="HisK_dim/P_sf"/>
</dbReference>
<protein>
    <recommendedName>
        <fullName evidence="2">histidine kinase</fullName>
        <ecNumber evidence="2">2.7.13.3</ecNumber>
    </recommendedName>
</protein>
<proteinExistence type="predicted"/>
<sequence length="612" mass="63827">MHIDDRLATVLAVSATGDNQIRVQFRQLVDLLGTMPTTALGAAADPAVDRAMLRLGELSRRIPPAERAAALDRSGVRLRNARLVAELACDHPTVAETAIRMARLSEEQWLDILPTLPPRVRGLLRQRRDLGTAVIQRLDQLGASGPGLPAPPLTETAAAPQSEEPPAVPVTVDDQGGKVLPLRARTEPQSPAPPAAPPAAPLPAPLPAAATLGSAEAETARPTPSEGAARDGIGAIVRRIEAFRRTREATRPAANDAPFLPLVEEGDPARLQAFAFACDSSGRIVWTDASLAGMIVGLLLPLAERSSSQLASAFRRRLPVRATPVELDGPAAIAGPWLLDAAPEFDGEGRCTGYTGKFRRPSPVVAAQPANPEAVRVRQVLHELRTPVNAIQGFAELIHQQLVGPVPHGYRALAAGIAADAAQMLAGFEELERLARLDSGAMAPEPGEADLGGLVEALIAQLAPFTGPRQSGFTLATTPADCRVGLGHADAERLGWRLLATLAGAARPGERLSALLQSRDGTVTLTLGLPEALAALPDPFEGHAPLSGQSLSGGLFGGGFALRLAAAEARSAGGSLTLRDRHVILALPAPRAERLTAPDPLPNPVQGVSGIG</sequence>
<feature type="compositionally biased region" description="Low complexity" evidence="3">
    <location>
        <begin position="141"/>
        <end position="160"/>
    </location>
</feature>
<evidence type="ECO:0000313" key="5">
    <source>
        <dbReference type="EMBL" id="MBC2650665.1"/>
    </source>
</evidence>
<evidence type="ECO:0000259" key="4">
    <source>
        <dbReference type="SMART" id="SM00388"/>
    </source>
</evidence>
<dbReference type="RefSeq" id="WP_185682082.1">
    <property type="nucleotide sequence ID" value="NZ_JACLAU010000002.1"/>
</dbReference>
<dbReference type="GO" id="GO:0000155">
    <property type="term" value="F:phosphorelay sensor kinase activity"/>
    <property type="evidence" value="ECO:0007669"/>
    <property type="project" value="InterPro"/>
</dbReference>
<dbReference type="SMART" id="SM00388">
    <property type="entry name" value="HisKA"/>
    <property type="match status" value="1"/>
</dbReference>
<dbReference type="Proteomes" id="UP000520156">
    <property type="component" value="Unassembled WGS sequence"/>
</dbReference>